<dbReference type="InterPro" id="IPR025736">
    <property type="entry name" value="PucR_C-HTH_dom"/>
</dbReference>
<dbReference type="InterPro" id="IPR051448">
    <property type="entry name" value="CdaR-like_regulators"/>
</dbReference>
<gene>
    <name evidence="2" type="ORF">RSSSTS7063_03166</name>
</gene>
<evidence type="ECO:0000313" key="3">
    <source>
        <dbReference type="Proteomes" id="UP000408482"/>
    </source>
</evidence>
<proteinExistence type="predicted"/>
<dbReference type="PANTHER" id="PTHR33744:SF15">
    <property type="entry name" value="CARBOHYDRATE DIACID REGULATOR"/>
    <property type="match status" value="1"/>
</dbReference>
<dbReference type="Proteomes" id="UP000408482">
    <property type="component" value="Unassembled WGS sequence"/>
</dbReference>
<protein>
    <recommendedName>
        <fullName evidence="1">PucR C-terminal helix-turn-helix domain-containing protein</fullName>
    </recommendedName>
</protein>
<evidence type="ECO:0000313" key="2">
    <source>
        <dbReference type="EMBL" id="VUX37601.1"/>
    </source>
</evidence>
<reference evidence="2 3" key="1">
    <citation type="submission" date="2019-07" db="EMBL/GenBank/DDBJ databases">
        <authorList>
            <person name="Hibberd C M."/>
            <person name="Gehrig L. J."/>
            <person name="Chang H.-W."/>
            <person name="Venkatesh S."/>
        </authorList>
    </citation>
    <scope>NUCLEOTIDE SEQUENCE [LARGE SCALE GENOMIC DNA]</scope>
    <source>
        <strain evidence="2">Blautia_luti_SSTS_Bg7063</strain>
    </source>
</reference>
<dbReference type="AlphaFoldDB" id="A0A564VY54"/>
<feature type="domain" description="PucR C-terminal helix-turn-helix" evidence="1">
    <location>
        <begin position="334"/>
        <end position="386"/>
    </location>
</feature>
<dbReference type="Gene3D" id="1.10.10.2840">
    <property type="entry name" value="PucR C-terminal helix-turn-helix domain"/>
    <property type="match status" value="1"/>
</dbReference>
<keyword evidence="3" id="KW-1185">Reference proteome</keyword>
<evidence type="ECO:0000259" key="1">
    <source>
        <dbReference type="Pfam" id="PF13556"/>
    </source>
</evidence>
<dbReference type="EMBL" id="CABHNW010000074">
    <property type="protein sequence ID" value="VUX37601.1"/>
    <property type="molecule type" value="Genomic_DNA"/>
</dbReference>
<dbReference type="RefSeq" id="WP_144093692.1">
    <property type="nucleotide sequence ID" value="NZ_CABHMX010000056.1"/>
</dbReference>
<organism evidence="2 3">
    <name type="scientific">Blautia luti</name>
    <dbReference type="NCBI Taxonomy" id="89014"/>
    <lineage>
        <taxon>Bacteria</taxon>
        <taxon>Bacillati</taxon>
        <taxon>Bacillota</taxon>
        <taxon>Clostridia</taxon>
        <taxon>Lachnospirales</taxon>
        <taxon>Lachnospiraceae</taxon>
        <taxon>Blautia</taxon>
    </lineage>
</organism>
<dbReference type="InterPro" id="IPR042070">
    <property type="entry name" value="PucR_C-HTH_sf"/>
</dbReference>
<dbReference type="Pfam" id="PF13556">
    <property type="entry name" value="HTH_30"/>
    <property type="match status" value="1"/>
</dbReference>
<dbReference type="PANTHER" id="PTHR33744">
    <property type="entry name" value="CARBOHYDRATE DIACID REGULATOR"/>
    <property type="match status" value="1"/>
</dbReference>
<sequence>MNELQLEFGNLDTLITDFFLQDDLRQLAIDIGAVLDCPLLILDDTFHVTAHHMPTHFSDLLFQNAVQCGQITYEASAIISQSPALRSGVPDYIRLEDSAYLRRFAPLNSAGVCLGYLICVDINENLPEISQKTWNIIEMILAKQMFIQASRQNKMFETAEDILINLLDGGFSSEAYFQLQSANTYLSDFHPSAFALINLTAYHSRYLGKRHLKEELRTRFPLSHAFIYKDDIFLFLQKDQKLDLFSSLAEEFHLKIIISDSIHRLFDLPSLYSTARNALALMLDERYHESCISTVSQMRTALMLKSTAAHKELISPSLYRIFAYDQEKKTQYCETLYWYLVSCHSLKKTCDALYTHRNTILYRIRKMQEDFGLPLDDPSAHLELLAGISSLLFNIKGPGFFMQP</sequence>
<accession>A0A564VY54</accession>
<name>A0A564VY54_9FIRM</name>